<sequence length="40" mass="4635">MTKNFGNINKDTPSLILDFSIYLGLAKYRARNENLKQLYA</sequence>
<dbReference type="EMBL" id="AMZN01000009">
    <property type="protein sequence ID" value="ELR73135.1"/>
    <property type="molecule type" value="Genomic_DNA"/>
</dbReference>
<keyword evidence="2" id="KW-1185">Reference proteome</keyword>
<evidence type="ECO:0000313" key="2">
    <source>
        <dbReference type="Proteomes" id="UP000011135"/>
    </source>
</evidence>
<proteinExistence type="predicted"/>
<gene>
    <name evidence="1" type="ORF">C900_05770</name>
</gene>
<protein>
    <submittedName>
        <fullName evidence="1">Uncharacterized protein</fullName>
    </submittedName>
</protein>
<accession>L8JWH4</accession>
<dbReference type="Proteomes" id="UP000011135">
    <property type="component" value="Unassembled WGS sequence"/>
</dbReference>
<reference evidence="1 2" key="1">
    <citation type="submission" date="2012-12" db="EMBL/GenBank/DDBJ databases">
        <title>Genome assembly of Fulvivirga imtechensis AK7.</title>
        <authorList>
            <person name="Nupur N."/>
            <person name="Khatri I."/>
            <person name="Kumar R."/>
            <person name="Subramanian S."/>
            <person name="Pinnaka A."/>
        </authorList>
    </citation>
    <scope>NUCLEOTIDE SEQUENCE [LARGE SCALE GENOMIC DNA]</scope>
    <source>
        <strain evidence="1 2">AK7</strain>
    </source>
</reference>
<dbReference type="AlphaFoldDB" id="L8JWH4"/>
<organism evidence="1 2">
    <name type="scientific">Fulvivirga imtechensis AK7</name>
    <dbReference type="NCBI Taxonomy" id="1237149"/>
    <lineage>
        <taxon>Bacteria</taxon>
        <taxon>Pseudomonadati</taxon>
        <taxon>Bacteroidota</taxon>
        <taxon>Cytophagia</taxon>
        <taxon>Cytophagales</taxon>
        <taxon>Fulvivirgaceae</taxon>
        <taxon>Fulvivirga</taxon>
    </lineage>
</organism>
<comment type="caution">
    <text evidence="1">The sequence shown here is derived from an EMBL/GenBank/DDBJ whole genome shotgun (WGS) entry which is preliminary data.</text>
</comment>
<evidence type="ECO:0000313" key="1">
    <source>
        <dbReference type="EMBL" id="ELR73135.1"/>
    </source>
</evidence>
<dbReference type="STRING" id="1237149.C900_05770"/>
<name>L8JWH4_9BACT</name>